<evidence type="ECO:0000313" key="1">
    <source>
        <dbReference type="EMBL" id="MFC4866355.1"/>
    </source>
</evidence>
<protein>
    <submittedName>
        <fullName evidence="1">ATP-binding protein</fullName>
    </submittedName>
</protein>
<evidence type="ECO:0000313" key="2">
    <source>
        <dbReference type="Proteomes" id="UP001595858"/>
    </source>
</evidence>
<keyword evidence="1" id="KW-0067">ATP-binding</keyword>
<dbReference type="RefSeq" id="WP_344139962.1">
    <property type="nucleotide sequence ID" value="NZ_BAAAQI010000001.1"/>
</dbReference>
<organism evidence="1 2">
    <name type="scientific">Streptomonospora arabica</name>
    <dbReference type="NCBI Taxonomy" id="412417"/>
    <lineage>
        <taxon>Bacteria</taxon>
        <taxon>Bacillati</taxon>
        <taxon>Actinomycetota</taxon>
        <taxon>Actinomycetes</taxon>
        <taxon>Streptosporangiales</taxon>
        <taxon>Nocardiopsidaceae</taxon>
        <taxon>Streptomonospora</taxon>
    </lineage>
</organism>
<keyword evidence="2" id="KW-1185">Reference proteome</keyword>
<dbReference type="EMBL" id="JBHSIY010000006">
    <property type="protein sequence ID" value="MFC4866355.1"/>
    <property type="molecule type" value="Genomic_DNA"/>
</dbReference>
<dbReference type="Pfam" id="PF13589">
    <property type="entry name" value="HATPase_c_3"/>
    <property type="match status" value="1"/>
</dbReference>
<comment type="caution">
    <text evidence="1">The sequence shown here is derived from an EMBL/GenBank/DDBJ whole genome shotgun (WGS) entry which is preliminary data.</text>
</comment>
<name>A0ABV9SLS9_9ACTN</name>
<accession>A0ABV9SLS9</accession>
<dbReference type="Gene3D" id="3.30.565.10">
    <property type="entry name" value="Histidine kinase-like ATPase, C-terminal domain"/>
    <property type="match status" value="1"/>
</dbReference>
<dbReference type="InterPro" id="IPR036890">
    <property type="entry name" value="HATPase_C_sf"/>
</dbReference>
<gene>
    <name evidence="1" type="ORF">ACFPCZ_06905</name>
</gene>
<dbReference type="Proteomes" id="UP001595858">
    <property type="component" value="Unassembled WGS sequence"/>
</dbReference>
<dbReference type="SUPFAM" id="SSF55874">
    <property type="entry name" value="ATPase domain of HSP90 chaperone/DNA topoisomerase II/histidine kinase"/>
    <property type="match status" value="1"/>
</dbReference>
<proteinExistence type="predicted"/>
<keyword evidence="1" id="KW-0547">Nucleotide-binding</keyword>
<sequence length="500" mass="55663">MKRMVQAWDAVPRGERVELPPDPRALQGLGRNHLLHTALADLVDNAIDAGATDVLIRFVRQGGLLRGLYVVDNGCGMSPATIDTAMTVGGRREYGATDLGHFGLGLQSASFSQARVLTVMSRADGEAAVGRRLRLDGGFHADVVPSLFVDKELRRAWNLPTSGARTVVRWDEVTRFPATDDPERVEEFITDTQQKIRNHLGLVFHRLLTAHRISIALDVEDVGIGVAPPMDVHPVNPFGYRSTGASGYPVGLEAVHGSTPVRFHCHIWPGRSTSESFRLTHGGERQQGLYFYRHDRLLQAGGDWAGVATVSRRLQLARVVVDIDDAMAPMFLMNPEKSMVTVSPEFTALAEAAVAGDGTTFEDYLKAAEDAFHRSNKRERKRRKMVPPGRGFSPELRSAIASEVPFTHPNDQKIEVRWARFESDAFFEVDRDRRVLWLNKSYRKALLGGRRGSVNDTPVLKTLLYLLTEEVFQGERLGPKDKDNLELWQEILTAAARSER</sequence>
<reference evidence="2" key="1">
    <citation type="journal article" date="2019" name="Int. J. Syst. Evol. Microbiol.">
        <title>The Global Catalogue of Microorganisms (GCM) 10K type strain sequencing project: providing services to taxonomists for standard genome sequencing and annotation.</title>
        <authorList>
            <consortium name="The Broad Institute Genomics Platform"/>
            <consortium name="The Broad Institute Genome Sequencing Center for Infectious Disease"/>
            <person name="Wu L."/>
            <person name="Ma J."/>
        </authorList>
    </citation>
    <scope>NUCLEOTIDE SEQUENCE [LARGE SCALE GENOMIC DNA]</scope>
    <source>
        <strain evidence="2">CGMCC 4.7304</strain>
    </source>
</reference>
<dbReference type="GO" id="GO:0005524">
    <property type="term" value="F:ATP binding"/>
    <property type="evidence" value="ECO:0007669"/>
    <property type="project" value="UniProtKB-KW"/>
</dbReference>